<dbReference type="PANTHER" id="PTHR30203">
    <property type="entry name" value="OUTER MEMBRANE CATION EFFLUX PROTEIN"/>
    <property type="match status" value="1"/>
</dbReference>
<keyword evidence="8" id="KW-0732">Signal</keyword>
<keyword evidence="6" id="KW-0998">Cell outer membrane</keyword>
<evidence type="ECO:0000256" key="8">
    <source>
        <dbReference type="RuleBase" id="RU362097"/>
    </source>
</evidence>
<feature type="coiled-coil region" evidence="9">
    <location>
        <begin position="224"/>
        <end position="251"/>
    </location>
</feature>
<keyword evidence="2 8" id="KW-1134">Transmembrane beta strand</keyword>
<evidence type="ECO:0000256" key="10">
    <source>
        <dbReference type="SAM" id="MobiDB-lite"/>
    </source>
</evidence>
<feature type="chain" id="PRO_5015367785" description="RND transporter" evidence="8">
    <location>
        <begin position="23"/>
        <end position="490"/>
    </location>
</feature>
<dbReference type="Gene3D" id="1.20.1600.10">
    <property type="entry name" value="Outer membrane efflux proteins (OEP)"/>
    <property type="match status" value="1"/>
</dbReference>
<evidence type="ECO:0000256" key="5">
    <source>
        <dbReference type="ARBA" id="ARBA00023139"/>
    </source>
</evidence>
<comment type="caution">
    <text evidence="11">The sequence shown here is derived from an EMBL/GenBank/DDBJ whole genome shotgun (WGS) entry which is preliminary data.</text>
</comment>
<evidence type="ECO:0000313" key="12">
    <source>
        <dbReference type="Proteomes" id="UP000244064"/>
    </source>
</evidence>
<evidence type="ECO:0000256" key="1">
    <source>
        <dbReference type="ARBA" id="ARBA00007613"/>
    </source>
</evidence>
<feature type="signal peptide" evidence="8">
    <location>
        <begin position="1"/>
        <end position="22"/>
    </location>
</feature>
<dbReference type="Proteomes" id="UP000244064">
    <property type="component" value="Unassembled WGS sequence"/>
</dbReference>
<name>A0A2T5P981_9PSED</name>
<evidence type="ECO:0000313" key="11">
    <source>
        <dbReference type="EMBL" id="PTU74280.1"/>
    </source>
</evidence>
<sequence>MPRLRAQAFALGAAALLLSACATVEPEPAQLSFALPAEFAAHPGEAFAGSEHWWQGFGDARLDQFVTTALQSNPALAQALARVRIAEAQARVSRADRWPQISLGSTHARQRQNLEGMLPGLEGSLLSNNHDLTLDVSWELDLWGRLAAMSAASRTDFLASAERLRGMRQSVAAQVAQLYFEIVHARAQVDLSTRTVEVLQEMARQIDNRVAVGIASPADAMLANANLESARAGLEQRSEALQRSLRQLEVQLGGYPLGTLQTSQQLPPIPAPPATGVPAELLARRPDVRAAELAVRSAGYQLGAAERSLLPSIALSGSGGFSSSELSDLFGSDTLIWSIAGRILQPVFQGGRLVAQVDIAGGQREEALHAYGETALTALAEVESALVVEKLLARRERALEASASAAEQAVTVSFNRYLQGIDPFLNVLESQQRALDGRSAQISAHHAQLENRIALHLALGGGFDGAAVNTRATSTPPAATDAGPDPVSNP</sequence>
<keyword evidence="12" id="KW-1185">Reference proteome</keyword>
<evidence type="ECO:0000256" key="3">
    <source>
        <dbReference type="ARBA" id="ARBA00022692"/>
    </source>
</evidence>
<proteinExistence type="inferred from homology"/>
<accession>A0A2T5P981</accession>
<dbReference type="EMBL" id="QASN01000017">
    <property type="protein sequence ID" value="PTU74280.1"/>
    <property type="molecule type" value="Genomic_DNA"/>
</dbReference>
<dbReference type="PROSITE" id="PS51257">
    <property type="entry name" value="PROKAR_LIPOPROTEIN"/>
    <property type="match status" value="1"/>
</dbReference>
<keyword evidence="7 8" id="KW-0449">Lipoprotein</keyword>
<evidence type="ECO:0000256" key="9">
    <source>
        <dbReference type="SAM" id="Coils"/>
    </source>
</evidence>
<dbReference type="Gene3D" id="2.20.200.10">
    <property type="entry name" value="Outer membrane efflux proteins (OEP)"/>
    <property type="match status" value="1"/>
</dbReference>
<dbReference type="GO" id="GO:0009279">
    <property type="term" value="C:cell outer membrane"/>
    <property type="evidence" value="ECO:0007669"/>
    <property type="project" value="UniProtKB-SubCell"/>
</dbReference>
<evidence type="ECO:0000256" key="2">
    <source>
        <dbReference type="ARBA" id="ARBA00022452"/>
    </source>
</evidence>
<organism evidence="11 12">
    <name type="scientific">Pseudomonas mangrovi</name>
    <dbReference type="NCBI Taxonomy" id="2161748"/>
    <lineage>
        <taxon>Bacteria</taxon>
        <taxon>Pseudomonadati</taxon>
        <taxon>Pseudomonadota</taxon>
        <taxon>Gammaproteobacteria</taxon>
        <taxon>Pseudomonadales</taxon>
        <taxon>Pseudomonadaceae</taxon>
        <taxon>Pseudomonas</taxon>
    </lineage>
</organism>
<dbReference type="InterPro" id="IPR010131">
    <property type="entry name" value="MdtP/NodT-like"/>
</dbReference>
<evidence type="ECO:0008006" key="13">
    <source>
        <dbReference type="Google" id="ProtNLM"/>
    </source>
</evidence>
<evidence type="ECO:0000256" key="7">
    <source>
        <dbReference type="ARBA" id="ARBA00023288"/>
    </source>
</evidence>
<protein>
    <recommendedName>
        <fullName evidence="13">RND transporter</fullName>
    </recommendedName>
</protein>
<dbReference type="GO" id="GO:0015562">
    <property type="term" value="F:efflux transmembrane transporter activity"/>
    <property type="evidence" value="ECO:0007669"/>
    <property type="project" value="InterPro"/>
</dbReference>
<evidence type="ECO:0000256" key="4">
    <source>
        <dbReference type="ARBA" id="ARBA00023136"/>
    </source>
</evidence>
<keyword evidence="4 8" id="KW-0472">Membrane</keyword>
<reference evidence="11 12" key="1">
    <citation type="submission" date="2018-04" db="EMBL/GenBank/DDBJ databases">
        <title>Pseudomonas sp. nov., isolated from mangrove soil.</title>
        <authorList>
            <person name="Chen C."/>
        </authorList>
    </citation>
    <scope>NUCLEOTIDE SEQUENCE [LARGE SCALE GENOMIC DNA]</scope>
    <source>
        <strain evidence="11 12">TC-11</strain>
    </source>
</reference>
<keyword evidence="3 8" id="KW-0812">Transmembrane</keyword>
<dbReference type="NCBIfam" id="TIGR01845">
    <property type="entry name" value="outer_NodT"/>
    <property type="match status" value="1"/>
</dbReference>
<dbReference type="AlphaFoldDB" id="A0A2T5P981"/>
<dbReference type="PANTHER" id="PTHR30203:SF29">
    <property type="entry name" value="PROTEIN CYAE"/>
    <property type="match status" value="1"/>
</dbReference>
<keyword evidence="5 8" id="KW-0564">Palmitate</keyword>
<evidence type="ECO:0000256" key="6">
    <source>
        <dbReference type="ARBA" id="ARBA00023237"/>
    </source>
</evidence>
<comment type="similarity">
    <text evidence="1 8">Belongs to the outer membrane factor (OMF) (TC 1.B.17) family.</text>
</comment>
<dbReference type="InterPro" id="IPR003423">
    <property type="entry name" value="OMP_efflux"/>
</dbReference>
<keyword evidence="9" id="KW-0175">Coiled coil</keyword>
<gene>
    <name evidence="11" type="ORF">DBO85_09270</name>
</gene>
<dbReference type="SUPFAM" id="SSF56954">
    <property type="entry name" value="Outer membrane efflux proteins (OEP)"/>
    <property type="match status" value="1"/>
</dbReference>
<feature type="compositionally biased region" description="Low complexity" evidence="10">
    <location>
        <begin position="470"/>
        <end position="490"/>
    </location>
</feature>
<feature type="region of interest" description="Disordered" evidence="10">
    <location>
        <begin position="468"/>
        <end position="490"/>
    </location>
</feature>
<comment type="subcellular location">
    <subcellularLocation>
        <location evidence="8">Cell outer membrane</location>
        <topology evidence="8">Lipid-anchor</topology>
    </subcellularLocation>
</comment>
<dbReference type="Pfam" id="PF02321">
    <property type="entry name" value="OEP"/>
    <property type="match status" value="2"/>
</dbReference>